<keyword evidence="6 8" id="KW-1133">Transmembrane helix</keyword>
<comment type="caution">
    <text evidence="10">The sequence shown here is derived from an EMBL/GenBank/DDBJ whole genome shotgun (WGS) entry which is preliminary data.</text>
</comment>
<keyword evidence="4 8" id="KW-0812">Transmembrane</keyword>
<feature type="transmembrane region" description="Helical" evidence="8">
    <location>
        <begin position="148"/>
        <end position="165"/>
    </location>
</feature>
<name>A0A9Q0N4E3_9DIPT</name>
<keyword evidence="11" id="KW-1185">Reference proteome</keyword>
<reference evidence="10" key="1">
    <citation type="submission" date="2022-07" db="EMBL/GenBank/DDBJ databases">
        <authorList>
            <person name="Trinca V."/>
            <person name="Uliana J.V.C."/>
            <person name="Torres T.T."/>
            <person name="Ward R.J."/>
            <person name="Monesi N."/>
        </authorList>
    </citation>
    <scope>NUCLEOTIDE SEQUENCE</scope>
    <source>
        <strain evidence="10">HSMRA1968</strain>
        <tissue evidence="10">Whole embryos</tissue>
    </source>
</reference>
<accession>A0A9Q0N4E3</accession>
<evidence type="ECO:0000256" key="8">
    <source>
        <dbReference type="RuleBase" id="RU365066"/>
    </source>
</evidence>
<evidence type="ECO:0000256" key="9">
    <source>
        <dbReference type="SAM" id="MobiDB-lite"/>
    </source>
</evidence>
<dbReference type="PANTHER" id="PTHR13148">
    <property type="entry name" value="PER1-RELATED"/>
    <property type="match status" value="1"/>
</dbReference>
<dbReference type="AlphaFoldDB" id="A0A9Q0N4E3"/>
<proteinExistence type="inferred from homology"/>
<keyword evidence="7 8" id="KW-0472">Membrane</keyword>
<organism evidence="10 11">
    <name type="scientific">Pseudolycoriella hygida</name>
    <dbReference type="NCBI Taxonomy" id="35572"/>
    <lineage>
        <taxon>Eukaryota</taxon>
        <taxon>Metazoa</taxon>
        <taxon>Ecdysozoa</taxon>
        <taxon>Arthropoda</taxon>
        <taxon>Hexapoda</taxon>
        <taxon>Insecta</taxon>
        <taxon>Pterygota</taxon>
        <taxon>Neoptera</taxon>
        <taxon>Endopterygota</taxon>
        <taxon>Diptera</taxon>
        <taxon>Nematocera</taxon>
        <taxon>Sciaroidea</taxon>
        <taxon>Sciaridae</taxon>
        <taxon>Pseudolycoriella</taxon>
    </lineage>
</organism>
<comment type="caution">
    <text evidence="8">Lacks conserved residue(s) required for the propagation of feature annotation.</text>
</comment>
<feature type="transmembrane region" description="Helical" evidence="8">
    <location>
        <begin position="111"/>
        <end position="128"/>
    </location>
</feature>
<dbReference type="Pfam" id="PF04080">
    <property type="entry name" value="Per1"/>
    <property type="match status" value="1"/>
</dbReference>
<comment type="subcellular location">
    <subcellularLocation>
        <location evidence="1">Endomembrane system</location>
        <topology evidence="1">Multi-pass membrane protein</topology>
    </subcellularLocation>
    <subcellularLocation>
        <location evidence="8">Golgi apparatus membrane</location>
        <topology evidence="8">Multi-pass membrane protein</topology>
    </subcellularLocation>
</comment>
<comment type="similarity">
    <text evidence="2 8">Belongs to the PGAP3 family.</text>
</comment>
<gene>
    <name evidence="10" type="primary">PGAP3</name>
    <name evidence="10" type="ORF">Bhyg_08219</name>
</gene>
<protein>
    <recommendedName>
        <fullName evidence="8">Post-GPI attachment to proteins factor 3</fullName>
    </recommendedName>
</protein>
<feature type="region of interest" description="Disordered" evidence="9">
    <location>
        <begin position="1"/>
        <end position="20"/>
    </location>
</feature>
<dbReference type="GO" id="GO:0016788">
    <property type="term" value="F:hydrolase activity, acting on ester bonds"/>
    <property type="evidence" value="ECO:0007669"/>
    <property type="project" value="TreeGrafter"/>
</dbReference>
<dbReference type="PANTHER" id="PTHR13148:SF0">
    <property type="entry name" value="POST-GPI ATTACHMENT TO PROTEINS FACTOR 3"/>
    <property type="match status" value="1"/>
</dbReference>
<keyword evidence="5" id="KW-0732">Signal</keyword>
<evidence type="ECO:0000256" key="5">
    <source>
        <dbReference type="ARBA" id="ARBA00022729"/>
    </source>
</evidence>
<dbReference type="GO" id="GO:0005789">
    <property type="term" value="C:endoplasmic reticulum membrane"/>
    <property type="evidence" value="ECO:0007669"/>
    <property type="project" value="TreeGrafter"/>
</dbReference>
<feature type="transmembrane region" description="Helical" evidence="8">
    <location>
        <begin position="172"/>
        <end position="192"/>
    </location>
</feature>
<dbReference type="GO" id="GO:0006506">
    <property type="term" value="P:GPI anchor biosynthetic process"/>
    <property type="evidence" value="ECO:0007669"/>
    <property type="project" value="UniProtKB-KW"/>
</dbReference>
<sequence length="277" mass="32568">MSEAEASHNPLATPPAKDGLSYQAGSPNKQDFVNELLFWSCSDECSYHCMWRTTNAFISRNWEVPQFYGKWPFKRFLGMQEPASVLFSIFNSLSHCWMIRRFRQFVRKDSPMFYVWHVFFVICFNGWIWSAVFHTRDFPITELCDYSFAYSIVLSACCLMVLRMIHRTSRIVRTSFGIVSLFYFINHFSHLSTGSFDYDYNMKANVATGVISGIGWIIWYIFQRKKRPYAWKILAFQLLAACSLLLELNDFPPVFWTFDAHSLWHLSTAPLTVLLYR</sequence>
<feature type="transmembrane region" description="Helical" evidence="8">
    <location>
        <begin position="204"/>
        <end position="222"/>
    </location>
</feature>
<dbReference type="EMBL" id="WJQU01000002">
    <property type="protein sequence ID" value="KAJ6643261.1"/>
    <property type="molecule type" value="Genomic_DNA"/>
</dbReference>
<keyword evidence="3 8" id="KW-0337">GPI-anchor biosynthesis</keyword>
<dbReference type="Proteomes" id="UP001151699">
    <property type="component" value="Chromosome B"/>
</dbReference>
<dbReference type="InterPro" id="IPR007217">
    <property type="entry name" value="Per1-like"/>
</dbReference>
<evidence type="ECO:0000256" key="3">
    <source>
        <dbReference type="ARBA" id="ARBA00022502"/>
    </source>
</evidence>
<evidence type="ECO:0000256" key="1">
    <source>
        <dbReference type="ARBA" id="ARBA00004127"/>
    </source>
</evidence>
<feature type="transmembrane region" description="Helical" evidence="8">
    <location>
        <begin position="82"/>
        <end position="99"/>
    </location>
</feature>
<evidence type="ECO:0000256" key="7">
    <source>
        <dbReference type="ARBA" id="ARBA00023136"/>
    </source>
</evidence>
<dbReference type="OrthoDB" id="419770at2759"/>
<dbReference type="GO" id="GO:0000139">
    <property type="term" value="C:Golgi membrane"/>
    <property type="evidence" value="ECO:0007669"/>
    <property type="project" value="UniProtKB-SubCell"/>
</dbReference>
<comment type="function">
    <text evidence="8">Involved in the lipid remodeling steps of GPI-anchor maturation.</text>
</comment>
<evidence type="ECO:0000256" key="4">
    <source>
        <dbReference type="ARBA" id="ARBA00022692"/>
    </source>
</evidence>
<evidence type="ECO:0000313" key="10">
    <source>
        <dbReference type="EMBL" id="KAJ6643261.1"/>
    </source>
</evidence>
<evidence type="ECO:0000256" key="2">
    <source>
        <dbReference type="ARBA" id="ARBA00006387"/>
    </source>
</evidence>
<evidence type="ECO:0000256" key="6">
    <source>
        <dbReference type="ARBA" id="ARBA00022989"/>
    </source>
</evidence>
<evidence type="ECO:0000313" key="11">
    <source>
        <dbReference type="Proteomes" id="UP001151699"/>
    </source>
</evidence>
<keyword evidence="8" id="KW-0333">Golgi apparatus</keyword>